<keyword evidence="3" id="KW-0969">Cilium</keyword>
<feature type="compositionally biased region" description="Low complexity" evidence="1">
    <location>
        <begin position="172"/>
        <end position="185"/>
    </location>
</feature>
<keyword evidence="4" id="KW-1185">Reference proteome</keyword>
<feature type="compositionally biased region" description="Low complexity" evidence="1">
    <location>
        <begin position="138"/>
        <end position="149"/>
    </location>
</feature>
<reference evidence="3" key="1">
    <citation type="submission" date="2020-12" db="EMBL/GenBank/DDBJ databases">
        <title>Bacterial taxonomy.</title>
        <authorList>
            <person name="Pan X."/>
        </authorList>
    </citation>
    <scope>NUCLEOTIDE SEQUENCE</scope>
    <source>
        <strain evidence="3">B2012</strain>
    </source>
</reference>
<dbReference type="EMBL" id="JAEKJA010000035">
    <property type="protein sequence ID" value="MBJ3778695.1"/>
    <property type="molecule type" value="Genomic_DNA"/>
</dbReference>
<feature type="region of interest" description="Disordered" evidence="1">
    <location>
        <begin position="462"/>
        <end position="517"/>
    </location>
</feature>
<organism evidence="3 4">
    <name type="scientific">Acuticoccus mangrovi</name>
    <dbReference type="NCBI Taxonomy" id="2796142"/>
    <lineage>
        <taxon>Bacteria</taxon>
        <taxon>Pseudomonadati</taxon>
        <taxon>Pseudomonadota</taxon>
        <taxon>Alphaproteobacteria</taxon>
        <taxon>Hyphomicrobiales</taxon>
        <taxon>Amorphaceae</taxon>
        <taxon>Acuticoccus</taxon>
    </lineage>
</organism>
<keyword evidence="3" id="KW-0966">Cell projection</keyword>
<dbReference type="InterPro" id="IPR038610">
    <property type="entry name" value="FliK-like_C_sf"/>
</dbReference>
<name>A0A934IVB5_9HYPH</name>
<gene>
    <name evidence="3" type="ORF">JCR33_23545</name>
</gene>
<sequence length="517" mass="52337">MLEDALLAAQRALGLKPPAEATPFHAEAAGAAERQAPSAPPEPVNALARALAALAANPRGDAQVASDEAGRSAHPLPTETPTTASPAPSSAAARNARTADTATATILPVASPLPLTTPPATLSADNDAAPTPPPVPAVPEEVVPQAATMPTPPTAPNVLATATPPETPQPAPAEATAASPKGATAHTVAEKVAATRTPLPPPSNDRHPDPQTGHAAPRQAIPTMPAPPAAIEAPAAPSAIPSPDGPEVTAPRTIADAARTQTALPAAATHQPDPRRVQPIQPNREERSRDLGGGPRVVRQETHFAPVMRRDPVEGPILRTSGGSAGERPALPQSLPEPNLVIDSLKRALSGLAKSFGTPIDVASPAPSAVQSTSPAAPPPAPSSTTAAPAPTPTPDGPVRIIELQLQPASLGTLTVTMRLSPVGLRVTLSANSRETAQRLTEERSELTEAIRRAGYAGVEVSVEEASAAQSHGGDTFTDTGGSSGGRDESHRGTEPPISAILSSAEDAARSGRPFTV</sequence>
<feature type="domain" description="Flagellar hook-length control protein-like C-terminal" evidence="2">
    <location>
        <begin position="399"/>
        <end position="470"/>
    </location>
</feature>
<keyword evidence="3" id="KW-0282">Flagellum</keyword>
<feature type="compositionally biased region" description="Low complexity" evidence="1">
    <location>
        <begin position="255"/>
        <end position="269"/>
    </location>
</feature>
<feature type="compositionally biased region" description="Low complexity" evidence="1">
    <location>
        <begin position="229"/>
        <end position="242"/>
    </location>
</feature>
<dbReference type="AlphaFoldDB" id="A0A934IVB5"/>
<dbReference type="RefSeq" id="WP_198884598.1">
    <property type="nucleotide sequence ID" value="NZ_JAEKJA010000035.1"/>
</dbReference>
<evidence type="ECO:0000256" key="1">
    <source>
        <dbReference type="SAM" id="MobiDB-lite"/>
    </source>
</evidence>
<evidence type="ECO:0000313" key="4">
    <source>
        <dbReference type="Proteomes" id="UP000609531"/>
    </source>
</evidence>
<evidence type="ECO:0000313" key="3">
    <source>
        <dbReference type="EMBL" id="MBJ3778695.1"/>
    </source>
</evidence>
<feature type="compositionally biased region" description="Basic and acidic residues" evidence="1">
    <location>
        <begin position="298"/>
        <end position="313"/>
    </location>
</feature>
<feature type="compositionally biased region" description="Low complexity" evidence="1">
    <location>
        <begin position="17"/>
        <end position="37"/>
    </location>
</feature>
<protein>
    <submittedName>
        <fullName evidence="3">Flagellar hook-length control protein FliK</fullName>
    </submittedName>
</protein>
<feature type="compositionally biased region" description="Low complexity" evidence="1">
    <location>
        <begin position="471"/>
        <end position="481"/>
    </location>
</feature>
<dbReference type="Proteomes" id="UP000609531">
    <property type="component" value="Unassembled WGS sequence"/>
</dbReference>
<feature type="region of interest" description="Disordered" evidence="1">
    <location>
        <begin position="57"/>
        <end position="337"/>
    </location>
</feature>
<evidence type="ECO:0000259" key="2">
    <source>
        <dbReference type="Pfam" id="PF02120"/>
    </source>
</evidence>
<dbReference type="InterPro" id="IPR021136">
    <property type="entry name" value="Flagellar_hook_control-like_C"/>
</dbReference>
<accession>A0A934IVB5</accession>
<feature type="region of interest" description="Disordered" evidence="1">
    <location>
        <begin position="357"/>
        <end position="398"/>
    </location>
</feature>
<feature type="region of interest" description="Disordered" evidence="1">
    <location>
        <begin position="16"/>
        <end position="43"/>
    </location>
</feature>
<feature type="compositionally biased region" description="Low complexity" evidence="1">
    <location>
        <begin position="363"/>
        <end position="375"/>
    </location>
</feature>
<dbReference type="Gene3D" id="3.30.750.140">
    <property type="match status" value="1"/>
</dbReference>
<feature type="compositionally biased region" description="Low complexity" evidence="1">
    <location>
        <begin position="77"/>
        <end position="124"/>
    </location>
</feature>
<proteinExistence type="predicted"/>
<dbReference type="Pfam" id="PF02120">
    <property type="entry name" value="Flg_hook"/>
    <property type="match status" value="1"/>
</dbReference>
<comment type="caution">
    <text evidence="3">The sequence shown here is derived from an EMBL/GenBank/DDBJ whole genome shotgun (WGS) entry which is preliminary data.</text>
</comment>